<dbReference type="AlphaFoldDB" id="A0A316V0V6"/>
<evidence type="ECO:0000256" key="1">
    <source>
        <dbReference type="SAM" id="MobiDB-lite"/>
    </source>
</evidence>
<dbReference type="EMBL" id="KZ819622">
    <property type="protein sequence ID" value="PWN31187.1"/>
    <property type="molecule type" value="Genomic_DNA"/>
</dbReference>
<accession>A0A316V0V6</accession>
<dbReference type="Proteomes" id="UP000245771">
    <property type="component" value="Unassembled WGS sequence"/>
</dbReference>
<protein>
    <submittedName>
        <fullName evidence="2">Uncharacterized protein</fullName>
    </submittedName>
</protein>
<gene>
    <name evidence="2" type="ORF">FA14DRAFT_128574</name>
</gene>
<evidence type="ECO:0000313" key="3">
    <source>
        <dbReference type="Proteomes" id="UP000245771"/>
    </source>
</evidence>
<name>A0A316V0V6_9BASI</name>
<feature type="compositionally biased region" description="Basic residues" evidence="1">
    <location>
        <begin position="41"/>
        <end position="56"/>
    </location>
</feature>
<keyword evidence="3" id="KW-1185">Reference proteome</keyword>
<dbReference type="InParanoid" id="A0A316V0V6"/>
<reference evidence="2 3" key="1">
    <citation type="journal article" date="2018" name="Mol. Biol. Evol.">
        <title>Broad Genomic Sampling Reveals a Smut Pathogenic Ancestry of the Fungal Clade Ustilaginomycotina.</title>
        <authorList>
            <person name="Kijpornyongpan T."/>
            <person name="Mondo S.J."/>
            <person name="Barry K."/>
            <person name="Sandor L."/>
            <person name="Lee J."/>
            <person name="Lipzen A."/>
            <person name="Pangilinan J."/>
            <person name="LaButti K."/>
            <person name="Hainaut M."/>
            <person name="Henrissat B."/>
            <person name="Grigoriev I.V."/>
            <person name="Spatafora J.W."/>
            <person name="Aime M.C."/>
        </authorList>
    </citation>
    <scope>NUCLEOTIDE SEQUENCE [LARGE SCALE GENOMIC DNA]</scope>
    <source>
        <strain evidence="2 3">MCA 3882</strain>
    </source>
</reference>
<organism evidence="2 3">
    <name type="scientific">Meira miltonrushii</name>
    <dbReference type="NCBI Taxonomy" id="1280837"/>
    <lineage>
        <taxon>Eukaryota</taxon>
        <taxon>Fungi</taxon>
        <taxon>Dikarya</taxon>
        <taxon>Basidiomycota</taxon>
        <taxon>Ustilaginomycotina</taxon>
        <taxon>Exobasidiomycetes</taxon>
        <taxon>Exobasidiales</taxon>
        <taxon>Brachybasidiaceae</taxon>
        <taxon>Meira</taxon>
    </lineage>
</organism>
<proteinExistence type="predicted"/>
<evidence type="ECO:0000313" key="2">
    <source>
        <dbReference type="EMBL" id="PWN31187.1"/>
    </source>
</evidence>
<sequence length="71" mass="8194">MVHPVKGSHLHSLSLRSWVCHPKTRRHVRLLGPCFKTGRFKPLRQHPKHKSVRRPAQKGCAANLDPDRCIQ</sequence>
<feature type="region of interest" description="Disordered" evidence="1">
    <location>
        <begin position="41"/>
        <end position="71"/>
    </location>
</feature>